<feature type="transmembrane region" description="Helical" evidence="1">
    <location>
        <begin position="212"/>
        <end position="232"/>
    </location>
</feature>
<feature type="domain" description="CAAX prenyl protease 2/Lysostaphin resistance protein A-like" evidence="2">
    <location>
        <begin position="104"/>
        <end position="203"/>
    </location>
</feature>
<dbReference type="PANTHER" id="PTHR39430:SF1">
    <property type="entry name" value="PROTEASE"/>
    <property type="match status" value="1"/>
</dbReference>
<keyword evidence="1" id="KW-0812">Transmembrane</keyword>
<feature type="transmembrane region" description="Helical" evidence="1">
    <location>
        <begin position="12"/>
        <end position="30"/>
    </location>
</feature>
<feature type="transmembrane region" description="Helical" evidence="1">
    <location>
        <begin position="36"/>
        <end position="58"/>
    </location>
</feature>
<gene>
    <name evidence="3" type="ORF">A6035_02930</name>
</gene>
<organism evidence="3 4">
    <name type="scientific">Dietzia lutea</name>
    <dbReference type="NCBI Taxonomy" id="546160"/>
    <lineage>
        <taxon>Bacteria</taxon>
        <taxon>Bacillati</taxon>
        <taxon>Actinomycetota</taxon>
        <taxon>Actinomycetes</taxon>
        <taxon>Mycobacteriales</taxon>
        <taxon>Dietziaceae</taxon>
        <taxon>Dietzia</taxon>
    </lineage>
</organism>
<proteinExistence type="predicted"/>
<keyword evidence="1" id="KW-0472">Membrane</keyword>
<dbReference type="PANTHER" id="PTHR39430">
    <property type="entry name" value="MEMBRANE-ASSOCIATED PROTEASE-RELATED"/>
    <property type="match status" value="1"/>
</dbReference>
<dbReference type="GO" id="GO:0080120">
    <property type="term" value="P:CAAX-box protein maturation"/>
    <property type="evidence" value="ECO:0007669"/>
    <property type="project" value="UniProtKB-ARBA"/>
</dbReference>
<sequence>MRRLYARDPLRHFLVWLALYLGIDIIALNLESALDLPGHTVVAIPLAMLAVVITIYLVRSGVGRDIGLGVRPAVSLPRLWFYLPLVVLVALPLSTGVRADLTVLLIVAMVVHYVASGYLEEVLFRGLLLTHLLREWPATSAILLSALTFGLGHATSMLADQSGADTIWQVINPTVVGLLFTLVVVATGSLTAVIVAHVFYNIIAESAQVPDGLGVILTGLAVLAVYGPWLLYGAGGLTRLREDTRTSGAPVH</sequence>
<accession>A0A2S1R4W8</accession>
<feature type="transmembrane region" description="Helical" evidence="1">
    <location>
        <begin position="175"/>
        <end position="200"/>
    </location>
</feature>
<feature type="transmembrane region" description="Helical" evidence="1">
    <location>
        <begin position="136"/>
        <end position="155"/>
    </location>
</feature>
<feature type="transmembrane region" description="Helical" evidence="1">
    <location>
        <begin position="103"/>
        <end position="124"/>
    </location>
</feature>
<feature type="transmembrane region" description="Helical" evidence="1">
    <location>
        <begin position="79"/>
        <end position="97"/>
    </location>
</feature>
<dbReference type="Pfam" id="PF02517">
    <property type="entry name" value="Rce1-like"/>
    <property type="match status" value="1"/>
</dbReference>
<keyword evidence="4" id="KW-1185">Reference proteome</keyword>
<evidence type="ECO:0000259" key="2">
    <source>
        <dbReference type="Pfam" id="PF02517"/>
    </source>
</evidence>
<dbReference type="InterPro" id="IPR003675">
    <property type="entry name" value="Rce1/LyrA-like_dom"/>
</dbReference>
<keyword evidence="1" id="KW-1133">Transmembrane helix</keyword>
<dbReference type="OrthoDB" id="4775065at2"/>
<protein>
    <recommendedName>
        <fullName evidence="2">CAAX prenyl protease 2/Lysostaphin resistance protein A-like domain-containing protein</fullName>
    </recommendedName>
</protein>
<evidence type="ECO:0000313" key="4">
    <source>
        <dbReference type="Proteomes" id="UP000244928"/>
    </source>
</evidence>
<dbReference type="AlphaFoldDB" id="A0A2S1R4W8"/>
<reference evidence="3 4" key="1">
    <citation type="submission" date="2016-04" db="EMBL/GenBank/DDBJ databases">
        <title>Complete genome sequence of Dietzia lutea YIM 80766T, a strain isolated from desert soil in Egypt.</title>
        <authorList>
            <person name="Zhao J."/>
            <person name="Hu B."/>
            <person name="Geng S."/>
            <person name="Nie Y."/>
            <person name="Tang Y."/>
        </authorList>
    </citation>
    <scope>NUCLEOTIDE SEQUENCE [LARGE SCALE GENOMIC DNA]</scope>
    <source>
        <strain evidence="3 4">YIM 80766</strain>
    </source>
</reference>
<evidence type="ECO:0000256" key="1">
    <source>
        <dbReference type="SAM" id="Phobius"/>
    </source>
</evidence>
<dbReference type="KEGG" id="dlu:A6035_02930"/>
<dbReference type="Proteomes" id="UP000244928">
    <property type="component" value="Chromosome"/>
</dbReference>
<dbReference type="GO" id="GO:0004175">
    <property type="term" value="F:endopeptidase activity"/>
    <property type="evidence" value="ECO:0007669"/>
    <property type="project" value="UniProtKB-ARBA"/>
</dbReference>
<evidence type="ECO:0000313" key="3">
    <source>
        <dbReference type="EMBL" id="AWH91292.1"/>
    </source>
</evidence>
<dbReference type="EMBL" id="CP015449">
    <property type="protein sequence ID" value="AWH91292.1"/>
    <property type="molecule type" value="Genomic_DNA"/>
</dbReference>
<name>A0A2S1R4W8_9ACTN</name>